<dbReference type="SUPFAM" id="SSF50630">
    <property type="entry name" value="Acid proteases"/>
    <property type="match status" value="1"/>
</dbReference>
<keyword evidence="2" id="KW-0695">RNA-directed DNA polymerase</keyword>
<reference evidence="2" key="2">
    <citation type="submission" date="2022-01" db="EMBL/GenBank/DDBJ databases">
        <authorList>
            <person name="Yamashiro T."/>
            <person name="Shiraishi A."/>
            <person name="Satake H."/>
            <person name="Nakayama K."/>
        </authorList>
    </citation>
    <scope>NUCLEOTIDE SEQUENCE</scope>
</reference>
<dbReference type="Gene3D" id="2.40.70.10">
    <property type="entry name" value="Acid Proteases"/>
    <property type="match status" value="1"/>
</dbReference>
<dbReference type="EMBL" id="BQNB010019073">
    <property type="protein sequence ID" value="GJT81333.1"/>
    <property type="molecule type" value="Genomic_DNA"/>
</dbReference>
<dbReference type="CDD" id="cd00303">
    <property type="entry name" value="retropepsin_like"/>
    <property type="match status" value="1"/>
</dbReference>
<evidence type="ECO:0000313" key="2">
    <source>
        <dbReference type="EMBL" id="GJT81333.1"/>
    </source>
</evidence>
<organism evidence="2 3">
    <name type="scientific">Tanacetum coccineum</name>
    <dbReference type="NCBI Taxonomy" id="301880"/>
    <lineage>
        <taxon>Eukaryota</taxon>
        <taxon>Viridiplantae</taxon>
        <taxon>Streptophyta</taxon>
        <taxon>Embryophyta</taxon>
        <taxon>Tracheophyta</taxon>
        <taxon>Spermatophyta</taxon>
        <taxon>Magnoliopsida</taxon>
        <taxon>eudicotyledons</taxon>
        <taxon>Gunneridae</taxon>
        <taxon>Pentapetalae</taxon>
        <taxon>asterids</taxon>
        <taxon>campanulids</taxon>
        <taxon>Asterales</taxon>
        <taxon>Asteraceae</taxon>
        <taxon>Asteroideae</taxon>
        <taxon>Anthemideae</taxon>
        <taxon>Anthemidinae</taxon>
        <taxon>Tanacetum</taxon>
    </lineage>
</organism>
<dbReference type="Gene3D" id="1.10.340.70">
    <property type="match status" value="1"/>
</dbReference>
<dbReference type="Proteomes" id="UP001151760">
    <property type="component" value="Unassembled WGS sequence"/>
</dbReference>
<dbReference type="PANTHER" id="PTHR33067">
    <property type="entry name" value="RNA-DIRECTED DNA POLYMERASE-RELATED"/>
    <property type="match status" value="1"/>
</dbReference>
<protein>
    <submittedName>
        <fullName evidence="2">Reverse transcriptase domain-containing protein</fullName>
    </submittedName>
</protein>
<comment type="caution">
    <text evidence="2">The sequence shown here is derived from an EMBL/GenBank/DDBJ whole genome shotgun (WGS) entry which is preliminary data.</text>
</comment>
<dbReference type="Pfam" id="PF17921">
    <property type="entry name" value="Integrase_H2C2"/>
    <property type="match status" value="1"/>
</dbReference>
<name>A0ABQ5H0B9_9ASTR</name>
<dbReference type="PANTHER" id="PTHR33067:SF35">
    <property type="entry name" value="ASPARTIC PEPTIDASE DDI1-TYPE DOMAIN-CONTAINING PROTEIN"/>
    <property type="match status" value="1"/>
</dbReference>
<keyword evidence="3" id="KW-1185">Reference proteome</keyword>
<evidence type="ECO:0000259" key="1">
    <source>
        <dbReference type="Pfam" id="PF17921"/>
    </source>
</evidence>
<keyword evidence="2" id="KW-0808">Transferase</keyword>
<proteinExistence type="predicted"/>
<accession>A0ABQ5H0B9</accession>
<sequence>MSCPNCTMFRKLLNDKDREIELTKTPINENCSAVILKKFPEKLGDPGRFLIPCDFPEMNECLALADLGASINLIPLSIWKELSLPALTKTRMILELADRTISTPTGIAEDVFVKVGTFFFPADFVVVDYVADPRVPLILGRPFLRTARALIDVHGEQMTLRHDDQSVTFKVEYVQEVLEISESGNPTSDLMIDSRSLSFTPFEGSDFLMEEIDKFLKHDDSIPPGVKLASMNSGEEYCLPRGIIKSSCEDLPDLELKDLPSHLEYAFLEGDDKLPIIIAKNLKDEDKTALIKVPRLRLYISKVDVIAKLPHTHYIGGSDFAVGQMMLSLDKKRAENLAADHLSRLENPYQSALEKKEITETFSLDTLGMVTFRDDDNGPIGFPILQLPRSICADQVIRRYVHDKEALNILEACHSGPTGGHYGANYTAKKISDSGFYWPTIYKDASDFVTRCDICQRQGKISQRDEMPSQIPSNLRNL</sequence>
<feature type="domain" description="Integrase zinc-binding" evidence="1">
    <location>
        <begin position="402"/>
        <end position="458"/>
    </location>
</feature>
<evidence type="ECO:0000313" key="3">
    <source>
        <dbReference type="Proteomes" id="UP001151760"/>
    </source>
</evidence>
<reference evidence="2" key="1">
    <citation type="journal article" date="2022" name="Int. J. Mol. Sci.">
        <title>Draft Genome of Tanacetum Coccineum: Genomic Comparison of Closely Related Tanacetum-Family Plants.</title>
        <authorList>
            <person name="Yamashiro T."/>
            <person name="Shiraishi A."/>
            <person name="Nakayama K."/>
            <person name="Satake H."/>
        </authorList>
    </citation>
    <scope>NUCLEOTIDE SEQUENCE</scope>
</reference>
<dbReference type="InterPro" id="IPR021109">
    <property type="entry name" value="Peptidase_aspartic_dom_sf"/>
</dbReference>
<dbReference type="InterPro" id="IPR041588">
    <property type="entry name" value="Integrase_H2C2"/>
</dbReference>
<keyword evidence="2" id="KW-0548">Nucleotidyltransferase</keyword>
<dbReference type="GO" id="GO:0003964">
    <property type="term" value="F:RNA-directed DNA polymerase activity"/>
    <property type="evidence" value="ECO:0007669"/>
    <property type="project" value="UniProtKB-KW"/>
</dbReference>
<gene>
    <name evidence="2" type="ORF">Tco_1055675</name>
</gene>